<gene>
    <name evidence="1" type="ORF">BJP43_09615</name>
</gene>
<dbReference type="AlphaFoldDB" id="A0A2D3TFB4"/>
<evidence type="ECO:0000313" key="1">
    <source>
        <dbReference type="EMBL" id="ATW34468.1"/>
    </source>
</evidence>
<name>A0A2D3TFB4_9ENTR</name>
<evidence type="ECO:0000313" key="2">
    <source>
        <dbReference type="Proteomes" id="UP000229055"/>
    </source>
</evidence>
<dbReference type="EMBL" id="CP017613">
    <property type="protein sequence ID" value="ATW34468.1"/>
    <property type="molecule type" value="Genomic_DNA"/>
</dbReference>
<proteinExistence type="predicted"/>
<dbReference type="Proteomes" id="UP000229055">
    <property type="component" value="Chromosome"/>
</dbReference>
<sequence>MLEQRIENLENQVTKLTTAIEKLIEVLTSGTAPTPTPPPLLPPLAPLNSVPAEEQVDLDAQTGSAPMQPKVEEVQKALVDLTHAHGREAAVSLLNRFHGANKVGDLNKDQYAEVIAAADNLTWKVAA</sequence>
<protein>
    <submittedName>
        <fullName evidence="1">Uncharacterized protein</fullName>
    </submittedName>
</protein>
<reference evidence="2" key="2">
    <citation type="submission" date="2017-11" db="EMBL/GenBank/DDBJ databases">
        <title>PacBio sequencing of new strain of the secondary endosymbiont Candidatus Hamiltonella defensa.</title>
        <authorList>
            <person name="Strand M.R."/>
            <person name="Oliver K."/>
        </authorList>
    </citation>
    <scope>NUCLEOTIDE SEQUENCE [LARGE SCALE GENOMIC DNA]</scope>
    <source>
        <strain evidence="2">ZA17</strain>
    </source>
</reference>
<accession>A0A2D3TFB4</accession>
<reference evidence="2" key="1">
    <citation type="submission" date="2016-10" db="EMBL/GenBank/DDBJ databases">
        <authorList>
            <person name="Chevignon G."/>
        </authorList>
    </citation>
    <scope>NUCLEOTIDE SEQUENCE [LARGE SCALE GENOMIC DNA]</scope>
    <source>
        <strain evidence="2">ZA17</strain>
    </source>
</reference>
<organism evidence="1 2">
    <name type="scientific">Candidatus Williamhamiltonella defendens</name>
    <dbReference type="NCBI Taxonomy" id="138072"/>
    <lineage>
        <taxon>Bacteria</taxon>
        <taxon>Pseudomonadati</taxon>
        <taxon>Pseudomonadota</taxon>
        <taxon>Gammaproteobacteria</taxon>
        <taxon>Enterobacterales</taxon>
        <taxon>Enterobacteriaceae</taxon>
        <taxon>aphid secondary symbionts</taxon>
        <taxon>Candidatus Williamhamiltonella</taxon>
    </lineage>
</organism>